<dbReference type="AlphaFoldDB" id="A0A0R3QH90"/>
<dbReference type="Pfam" id="PF06012">
    <property type="entry name" value="DUF908"/>
    <property type="match status" value="1"/>
</dbReference>
<proteinExistence type="predicted"/>
<dbReference type="InterPro" id="IPR010309">
    <property type="entry name" value="E3_Ub_ligase_DUF908"/>
</dbReference>
<protein>
    <submittedName>
        <fullName evidence="4">DUF908 domain-containing protein</fullName>
    </submittedName>
</protein>
<dbReference type="WBParaSite" id="BTMF_0000575301-mRNA-1">
    <property type="protein sequence ID" value="BTMF_0000575301-mRNA-1"/>
    <property type="gene ID" value="BTMF_0000575301"/>
</dbReference>
<dbReference type="STRING" id="42155.A0A0R3QH90"/>
<gene>
    <name evidence="2" type="ORF">BTMF_LOCUS5023</name>
</gene>
<evidence type="ECO:0000313" key="2">
    <source>
        <dbReference type="EMBL" id="VDO17582.1"/>
    </source>
</evidence>
<dbReference type="EMBL" id="UZAG01005200">
    <property type="protein sequence ID" value="VDO17582.1"/>
    <property type="molecule type" value="Genomic_DNA"/>
</dbReference>
<reference evidence="2 3" key="2">
    <citation type="submission" date="2018-11" db="EMBL/GenBank/DDBJ databases">
        <authorList>
            <consortium name="Pathogen Informatics"/>
        </authorList>
    </citation>
    <scope>NUCLEOTIDE SEQUENCE [LARGE SCALE GENOMIC DNA]</scope>
</reference>
<evidence type="ECO:0000313" key="4">
    <source>
        <dbReference type="WBParaSite" id="BTMF_0000575301-mRNA-1"/>
    </source>
</evidence>
<feature type="domain" description="DUF908" evidence="1">
    <location>
        <begin position="32"/>
        <end position="113"/>
    </location>
</feature>
<keyword evidence="3" id="KW-1185">Reference proteome</keyword>
<accession>A0A0R3QH90</accession>
<name>A0A0R3QH90_9BILA</name>
<evidence type="ECO:0000313" key="3">
    <source>
        <dbReference type="Proteomes" id="UP000280834"/>
    </source>
</evidence>
<sequence>MCDDVLKDAVTCSSSPGGAMAIDEDQTLLTDVTSVLSFTAMLFENTFTRSVYSSTDRLLNLLDSGNVEIVVETLRLLLVISKRSRFLSQHLSDVQQKKLTVRLSAIAQCWNGKLRSMKMDECCTTNVRPSALLPIGFQTDTNNLVRSVHVS</sequence>
<dbReference type="Proteomes" id="UP000280834">
    <property type="component" value="Unassembled WGS sequence"/>
</dbReference>
<reference evidence="4" key="1">
    <citation type="submission" date="2017-02" db="UniProtKB">
        <authorList>
            <consortium name="WormBaseParasite"/>
        </authorList>
    </citation>
    <scope>IDENTIFICATION</scope>
</reference>
<organism evidence="4">
    <name type="scientific">Brugia timori</name>
    <dbReference type="NCBI Taxonomy" id="42155"/>
    <lineage>
        <taxon>Eukaryota</taxon>
        <taxon>Metazoa</taxon>
        <taxon>Ecdysozoa</taxon>
        <taxon>Nematoda</taxon>
        <taxon>Chromadorea</taxon>
        <taxon>Rhabditida</taxon>
        <taxon>Spirurina</taxon>
        <taxon>Spiruromorpha</taxon>
        <taxon>Filarioidea</taxon>
        <taxon>Onchocercidae</taxon>
        <taxon>Brugia</taxon>
    </lineage>
</organism>
<evidence type="ECO:0000259" key="1">
    <source>
        <dbReference type="Pfam" id="PF06012"/>
    </source>
</evidence>